<gene>
    <name evidence="1" type="ORF">G5V58_03660</name>
</gene>
<keyword evidence="2" id="KW-1185">Reference proteome</keyword>
<dbReference type="Proteomes" id="UP000502996">
    <property type="component" value="Chromosome"/>
</dbReference>
<dbReference type="RefSeq" id="WP_165228857.1">
    <property type="nucleotide sequence ID" value="NZ_CP049257.1"/>
</dbReference>
<accession>A0A6G6WAC6</accession>
<organism evidence="1 2">
    <name type="scientific">Nocardioides anomalus</name>
    <dbReference type="NCBI Taxonomy" id="2712223"/>
    <lineage>
        <taxon>Bacteria</taxon>
        <taxon>Bacillati</taxon>
        <taxon>Actinomycetota</taxon>
        <taxon>Actinomycetes</taxon>
        <taxon>Propionibacteriales</taxon>
        <taxon>Nocardioidaceae</taxon>
        <taxon>Nocardioides</taxon>
    </lineage>
</organism>
<evidence type="ECO:0000313" key="2">
    <source>
        <dbReference type="Proteomes" id="UP000502996"/>
    </source>
</evidence>
<dbReference type="EMBL" id="CP049257">
    <property type="protein sequence ID" value="QIG41990.1"/>
    <property type="molecule type" value="Genomic_DNA"/>
</dbReference>
<proteinExistence type="predicted"/>
<dbReference type="KEGG" id="nano:G5V58_03660"/>
<dbReference type="AlphaFoldDB" id="A0A6G6WAC6"/>
<protein>
    <submittedName>
        <fullName evidence="1">Uncharacterized protein</fullName>
    </submittedName>
</protein>
<reference evidence="1 2" key="1">
    <citation type="submission" date="2020-02" db="EMBL/GenBank/DDBJ databases">
        <title>Full genome sequence of Nocardioides sp. R-3366.</title>
        <authorList>
            <person name="Im W.-T."/>
        </authorList>
    </citation>
    <scope>NUCLEOTIDE SEQUENCE [LARGE SCALE GENOMIC DNA]</scope>
    <source>
        <strain evidence="1 2">R-3366</strain>
    </source>
</reference>
<evidence type="ECO:0000313" key="1">
    <source>
        <dbReference type="EMBL" id="QIG41990.1"/>
    </source>
</evidence>
<sequence>MALDDGTTALISTGGPDEATVYDQRRAADGSLGPSTAVVSVPGVTACLPVESASAVGNFAVGVECQTDTGLEDPPTRLVELVWTGDDGWVWKVQREGELGSVDFSPQGQYALFDSESRYGGPHRLTTYHADLGWGSLRRPPLGPTGDRLVAAVGDGGDVVAVRGAGDEDEPGYFFGGRLRVDVWENTGVRGRWTTRLDRPYPDGGIRPTAVDLGGGGFTATLVRSRSTGRLDGLADRLVVLSATDTRVQVRAVGRWSRQVLAADAARTVSGVGVVAWQAVDGRRSARTRMATVPPGRTRADVEVLPGRTTLTDGVATGRGLDLAVSPGGRVVVARVEHLRGAGGTTVRADAFTVDGAGALSPSTAAAWSQPRGVTVDVSAATLSAAVTLGLLTGPFYLEPLAAYAVLS</sequence>
<name>A0A6G6WAC6_9ACTN</name>